<dbReference type="PANTHER" id="PTHR35006">
    <property type="entry name" value="GLYOXALASE FAMILY PROTEIN (AFU_ORTHOLOGUE AFUA_5G14830)"/>
    <property type="match status" value="1"/>
</dbReference>
<evidence type="ECO:0000313" key="3">
    <source>
        <dbReference type="EMBL" id="SPX62862.1"/>
    </source>
</evidence>
<dbReference type="InterPro" id="IPR037523">
    <property type="entry name" value="VOC_core"/>
</dbReference>
<protein>
    <submittedName>
        <fullName evidence="2">Glyoxalase/bleomycin resistance protein</fullName>
    </submittedName>
</protein>
<dbReference type="EMBL" id="LNYB01000008">
    <property type="protein sequence ID" value="KTD04343.1"/>
    <property type="molecule type" value="Genomic_DNA"/>
</dbReference>
<evidence type="ECO:0000313" key="2">
    <source>
        <dbReference type="EMBL" id="KTD04343.1"/>
    </source>
</evidence>
<dbReference type="RefSeq" id="WP_058443386.1">
    <property type="nucleotide sequence ID" value="NZ_CAAAHT010000013.1"/>
</dbReference>
<proteinExistence type="predicted"/>
<dbReference type="SUPFAM" id="SSF54593">
    <property type="entry name" value="Glyoxalase/Bleomycin resistance protein/Dihydroxybiphenyl dioxygenase"/>
    <property type="match status" value="1"/>
</dbReference>
<dbReference type="Pfam" id="PF00903">
    <property type="entry name" value="Glyoxalase"/>
    <property type="match status" value="1"/>
</dbReference>
<accession>A0A0W0U9M1</accession>
<sequence>MLDHVGLQVSDIKRSKEFYLKVLKPLGYELFMEWEEWAGFSIHGQPELWLKQGIQTTPIIHIAFRVQTRKMVDAFYKTALAAGGKDNGSPGVREIYHPNYYAAYILDLDGHNIEAVCREA</sequence>
<name>A0A0W0U9M1_9GAMM</name>
<dbReference type="OrthoDB" id="9800438at2"/>
<dbReference type="AlphaFoldDB" id="A0A0W0U9M1"/>
<evidence type="ECO:0000259" key="1">
    <source>
        <dbReference type="PROSITE" id="PS51819"/>
    </source>
</evidence>
<dbReference type="InterPro" id="IPR004360">
    <property type="entry name" value="Glyas_Fos-R_dOase_dom"/>
</dbReference>
<dbReference type="Proteomes" id="UP000054698">
    <property type="component" value="Unassembled WGS sequence"/>
</dbReference>
<dbReference type="EMBL" id="UASS01000040">
    <property type="protein sequence ID" value="SPX62862.1"/>
    <property type="molecule type" value="Genomic_DNA"/>
</dbReference>
<evidence type="ECO:0000313" key="4">
    <source>
        <dbReference type="EMBL" id="STX38095.1"/>
    </source>
</evidence>
<evidence type="ECO:0000313" key="6">
    <source>
        <dbReference type="Proteomes" id="UP000251942"/>
    </source>
</evidence>
<dbReference type="Proteomes" id="UP000251942">
    <property type="component" value="Unassembled WGS sequence"/>
</dbReference>
<dbReference type="STRING" id="453.Lfee_0170"/>
<reference evidence="2 5" key="1">
    <citation type="submission" date="2015-11" db="EMBL/GenBank/DDBJ databases">
        <title>Genomic analysis of 38 Legionella species identifies large and diverse effector repertoires.</title>
        <authorList>
            <person name="Burstein D."/>
            <person name="Amaro F."/>
            <person name="Zusman T."/>
            <person name="Lifshitz Z."/>
            <person name="Cohen O."/>
            <person name="Gilbert J.A."/>
            <person name="Pupko T."/>
            <person name="Shuman H.A."/>
            <person name="Segal G."/>
        </authorList>
    </citation>
    <scope>NUCLEOTIDE SEQUENCE [LARGE SCALE GENOMIC DNA]</scope>
    <source>
        <strain evidence="2 5">WO-44C</strain>
    </source>
</reference>
<dbReference type="Gene3D" id="3.10.180.10">
    <property type="entry name" value="2,3-Dihydroxybiphenyl 1,2-Dioxygenase, domain 1"/>
    <property type="match status" value="1"/>
</dbReference>
<organism evidence="2 5">
    <name type="scientific">Legionella feeleii</name>
    <dbReference type="NCBI Taxonomy" id="453"/>
    <lineage>
        <taxon>Bacteria</taxon>
        <taxon>Pseudomonadati</taxon>
        <taxon>Pseudomonadota</taxon>
        <taxon>Gammaproteobacteria</taxon>
        <taxon>Legionellales</taxon>
        <taxon>Legionellaceae</taxon>
        <taxon>Legionella</taxon>
    </lineage>
</organism>
<reference evidence="6 7" key="2">
    <citation type="submission" date="2018-06" db="EMBL/GenBank/DDBJ databases">
        <authorList>
            <consortium name="Pathogen Informatics"/>
            <person name="Doyle S."/>
        </authorList>
    </citation>
    <scope>NUCLEOTIDE SEQUENCE [LARGE SCALE GENOMIC DNA]</scope>
    <source>
        <strain evidence="4 7">NCTC11978</strain>
        <strain evidence="3 6">NCTC12022</strain>
    </source>
</reference>
<evidence type="ECO:0000313" key="5">
    <source>
        <dbReference type="Proteomes" id="UP000054698"/>
    </source>
</evidence>
<gene>
    <name evidence="2" type="ORF">Lfee_0170</name>
    <name evidence="4" type="ORF">NCTC11978_01275</name>
    <name evidence="3" type="ORF">NCTC12022_03631</name>
</gene>
<dbReference type="PANTHER" id="PTHR35006:SF2">
    <property type="entry name" value="GLYOXALASE FAMILY PROTEIN (AFU_ORTHOLOGUE AFUA_5G14830)"/>
    <property type="match status" value="1"/>
</dbReference>
<evidence type="ECO:0000313" key="7">
    <source>
        <dbReference type="Proteomes" id="UP000254033"/>
    </source>
</evidence>
<feature type="domain" description="VOC" evidence="1">
    <location>
        <begin position="1"/>
        <end position="118"/>
    </location>
</feature>
<dbReference type="PATRIC" id="fig|453.4.peg.190"/>
<keyword evidence="5" id="KW-1185">Reference proteome</keyword>
<dbReference type="Proteomes" id="UP000254033">
    <property type="component" value="Unassembled WGS sequence"/>
</dbReference>
<dbReference type="EMBL" id="UGNY01000001">
    <property type="protein sequence ID" value="STX38095.1"/>
    <property type="molecule type" value="Genomic_DNA"/>
</dbReference>
<dbReference type="CDD" id="cd07262">
    <property type="entry name" value="VOC_like"/>
    <property type="match status" value="1"/>
</dbReference>
<dbReference type="PROSITE" id="PS51819">
    <property type="entry name" value="VOC"/>
    <property type="match status" value="1"/>
</dbReference>
<dbReference type="InterPro" id="IPR029068">
    <property type="entry name" value="Glyas_Bleomycin-R_OHBP_Dase"/>
</dbReference>